<dbReference type="AlphaFoldDB" id="T1IIZ6"/>
<name>T1IIZ6_STRMM</name>
<evidence type="ECO:0000259" key="2">
    <source>
        <dbReference type="Pfam" id="PF20517"/>
    </source>
</evidence>
<protein>
    <recommendedName>
        <fullName evidence="2">Transmembrane protein 127 transmembrane region domain-containing protein</fullName>
    </recommendedName>
</protein>
<dbReference type="Gene3D" id="1.20.140.150">
    <property type="match status" value="1"/>
</dbReference>
<dbReference type="OMA" id="YCINSQT"/>
<dbReference type="EnsemblMetazoa" id="SMAR000851-RA">
    <property type="protein sequence ID" value="SMAR000851-PA"/>
    <property type="gene ID" value="SMAR000851"/>
</dbReference>
<keyword evidence="1" id="KW-1133">Transmembrane helix</keyword>
<dbReference type="PANTHER" id="PTHR28358">
    <property type="entry name" value="TRANSMEMBRANE PROTEIN 127"/>
    <property type="match status" value="1"/>
</dbReference>
<feature type="transmembrane region" description="Helical" evidence="1">
    <location>
        <begin position="95"/>
        <end position="119"/>
    </location>
</feature>
<accession>T1IIZ6</accession>
<feature type="transmembrane region" description="Helical" evidence="1">
    <location>
        <begin position="182"/>
        <end position="202"/>
    </location>
</feature>
<dbReference type="Proteomes" id="UP000014500">
    <property type="component" value="Unassembled WGS sequence"/>
</dbReference>
<dbReference type="InterPro" id="IPR046795">
    <property type="entry name" value="TMEM127_TM"/>
</dbReference>
<dbReference type="eggNOG" id="ENOG502QTCN">
    <property type="taxonomic scope" value="Eukaryota"/>
</dbReference>
<evidence type="ECO:0000313" key="3">
    <source>
        <dbReference type="EnsemblMetazoa" id="SMAR000851-PA"/>
    </source>
</evidence>
<dbReference type="STRING" id="126957.T1IIZ6"/>
<proteinExistence type="predicted"/>
<reference evidence="4" key="1">
    <citation type="submission" date="2011-05" db="EMBL/GenBank/DDBJ databases">
        <authorList>
            <person name="Richards S.R."/>
            <person name="Qu J."/>
            <person name="Jiang H."/>
            <person name="Jhangiani S.N."/>
            <person name="Agravi P."/>
            <person name="Goodspeed R."/>
            <person name="Gross S."/>
            <person name="Mandapat C."/>
            <person name="Jackson L."/>
            <person name="Mathew T."/>
            <person name="Pu L."/>
            <person name="Thornton R."/>
            <person name="Saada N."/>
            <person name="Wilczek-Boney K.B."/>
            <person name="Lee S."/>
            <person name="Kovar C."/>
            <person name="Wu Y."/>
            <person name="Scherer S.E."/>
            <person name="Worley K.C."/>
            <person name="Muzny D.M."/>
            <person name="Gibbs R."/>
        </authorList>
    </citation>
    <scope>NUCLEOTIDE SEQUENCE</scope>
    <source>
        <strain evidence="4">Brora</strain>
    </source>
</reference>
<dbReference type="EMBL" id="JH430212">
    <property type="status" value="NOT_ANNOTATED_CDS"/>
    <property type="molecule type" value="Genomic_DNA"/>
</dbReference>
<organism evidence="3 4">
    <name type="scientific">Strigamia maritima</name>
    <name type="common">European centipede</name>
    <name type="synonym">Geophilus maritimus</name>
    <dbReference type="NCBI Taxonomy" id="126957"/>
    <lineage>
        <taxon>Eukaryota</taxon>
        <taxon>Metazoa</taxon>
        <taxon>Ecdysozoa</taxon>
        <taxon>Arthropoda</taxon>
        <taxon>Myriapoda</taxon>
        <taxon>Chilopoda</taxon>
        <taxon>Pleurostigmophora</taxon>
        <taxon>Geophilomorpha</taxon>
        <taxon>Linotaeniidae</taxon>
        <taxon>Strigamia</taxon>
    </lineage>
</organism>
<evidence type="ECO:0000313" key="4">
    <source>
        <dbReference type="Proteomes" id="UP000014500"/>
    </source>
</evidence>
<dbReference type="GO" id="GO:0016020">
    <property type="term" value="C:membrane"/>
    <property type="evidence" value="ECO:0007669"/>
    <property type="project" value="TreeGrafter"/>
</dbReference>
<sequence length="251" mass="28207">MHTISRRRRSHNKEKERNLVSSVLSMLVIALISTAIAQPRWFYLHGGACPHSYLGVEQFFNFGSIKQSDSSYTNSVHHDLHSLELDFNNCVNPHIILMMRLVIAFSFLAIMSSLFAFVLDTLGVTHKTLKLLRRNAFGSMLTIFFCVTVIGLSYYITTLIEFQQQQNKERADSIVEVKFDVSFYLVAAAGWLAVMATAANLLRKPLTSPDDSRDGLLDEFDGIETFSVGYPSSVDVSPMHLMPPPPPPYTP</sequence>
<feature type="domain" description="Transmembrane protein 127 transmembrane region" evidence="2">
    <location>
        <begin position="90"/>
        <end position="202"/>
    </location>
</feature>
<dbReference type="EMBL" id="AFFK01014253">
    <property type="status" value="NOT_ANNOTATED_CDS"/>
    <property type="molecule type" value="Genomic_DNA"/>
</dbReference>
<reference evidence="3" key="2">
    <citation type="submission" date="2015-02" db="UniProtKB">
        <authorList>
            <consortium name="EnsemblMetazoa"/>
        </authorList>
    </citation>
    <scope>IDENTIFICATION</scope>
</reference>
<dbReference type="InterPro" id="IPR033331">
    <property type="entry name" value="TMEM127"/>
</dbReference>
<dbReference type="EnsemblMetazoa" id="SMAR000635-RA">
    <property type="protein sequence ID" value="SMAR000635-PA"/>
    <property type="gene ID" value="SMAR000635"/>
</dbReference>
<feature type="transmembrane region" description="Helical" evidence="1">
    <location>
        <begin position="140"/>
        <end position="162"/>
    </location>
</feature>
<dbReference type="PANTHER" id="PTHR28358:SF1">
    <property type="entry name" value="TRANSMEMBRANE PROTEIN 127"/>
    <property type="match status" value="1"/>
</dbReference>
<keyword evidence="4" id="KW-1185">Reference proteome</keyword>
<dbReference type="GO" id="GO:0008285">
    <property type="term" value="P:negative regulation of cell population proliferation"/>
    <property type="evidence" value="ECO:0007669"/>
    <property type="project" value="InterPro"/>
</dbReference>
<evidence type="ECO:0000256" key="1">
    <source>
        <dbReference type="SAM" id="Phobius"/>
    </source>
</evidence>
<dbReference type="GO" id="GO:0032007">
    <property type="term" value="P:negative regulation of TOR signaling"/>
    <property type="evidence" value="ECO:0007669"/>
    <property type="project" value="InterPro"/>
</dbReference>
<dbReference type="HOGENOM" id="CLU_065451_1_0_1"/>
<keyword evidence="1" id="KW-0812">Transmembrane</keyword>
<keyword evidence="1" id="KW-0472">Membrane</keyword>
<dbReference type="Pfam" id="PF20517">
    <property type="entry name" value="TMEM127"/>
    <property type="match status" value="1"/>
</dbReference>